<proteinExistence type="predicted"/>
<dbReference type="Gene3D" id="2.60.40.1930">
    <property type="match status" value="1"/>
</dbReference>
<feature type="chain" id="PRO_5009908128" description="MG2 domain-containing protein" evidence="1">
    <location>
        <begin position="20"/>
        <end position="866"/>
    </location>
</feature>
<dbReference type="RefSeq" id="WP_062176346.1">
    <property type="nucleotide sequence ID" value="NZ_BBXL01000002.1"/>
</dbReference>
<reference evidence="3" key="1">
    <citation type="submission" date="2016-11" db="EMBL/GenBank/DDBJ databases">
        <authorList>
            <person name="Varghese N."/>
            <person name="Submissions S."/>
        </authorList>
    </citation>
    <scope>NUCLEOTIDE SEQUENCE [LARGE SCALE GENOMIC DNA]</scope>
    <source>
        <strain evidence="3">DSM 27370</strain>
    </source>
</reference>
<evidence type="ECO:0000256" key="1">
    <source>
        <dbReference type="SAM" id="SignalP"/>
    </source>
</evidence>
<name>A0A1M4WL68_9BACT</name>
<organism evidence="2 3">
    <name type="scientific">Dysgonomonas macrotermitis</name>
    <dbReference type="NCBI Taxonomy" id="1346286"/>
    <lineage>
        <taxon>Bacteria</taxon>
        <taxon>Pseudomonadati</taxon>
        <taxon>Bacteroidota</taxon>
        <taxon>Bacteroidia</taxon>
        <taxon>Bacteroidales</taxon>
        <taxon>Dysgonomonadaceae</taxon>
        <taxon>Dysgonomonas</taxon>
    </lineage>
</organism>
<feature type="signal peptide" evidence="1">
    <location>
        <begin position="1"/>
        <end position="19"/>
    </location>
</feature>
<keyword evidence="3" id="KW-1185">Reference proteome</keyword>
<dbReference type="AlphaFoldDB" id="A0A1M4WL68"/>
<protein>
    <recommendedName>
        <fullName evidence="4">MG2 domain-containing protein</fullName>
    </recommendedName>
</protein>
<sequence length="866" mass="98605">MKTPITLILSILFSSLLYGQTPQDSTTQKLYSFVKNINTFSYLYPQEKVYLHFDNTGYFLGETIWFKAYVVTASDLQPSDLSKVLYAEILTPEGQIMESKKLKLENGQAHADFMLKDSLYAGYYEVRAYTKSMLNFGEDVVFSRVFPVFDKPQKEGDYSLQIMKLRPRTKKVEDLREASPKYKSLNMAFYPEGGNLVQGLSNKVAFKITGDKGDPVETTGIIQNSQGQEITNFTTLHEGMGSFILYPDGNKYTAVVKETGKDKEYKFELPETQTEGYALQINNLDTENLTVQIQKASGTVPELLGISFVCRGKAYVFDILELQETDPLILNIPKKSLPTGVAQITLFNSEGRIWGERLAFVNHGIPELSIERTIQSDFQPFSPVRVDFVIKDNQGQPVESNFSLSIRDTQSLIPTSYTGNLQTDLLLSSELKGYINNPAYYFEQDDARHSLSLDLLLLTQGWRSSRWKQMVGIEKFDVKHGIENGLILGGQVLSAVQKKKKENIEVSLKIYYPDGKTQGGDCPTDENGKFNFALQDYYGKADLKLTTRVKGKPEHTRILLDRLFSPTPIYYEYYQTAIPTKSGNTEGNNIKITEIEESVDSISVDMVTDMTVKTHQLSEVTVTEKKKWSQEQEGLNRANVVYNVNEEIENIRDAGDSEWDNILDFLEKKNTWFTYVDYYTTYKGRLVIFVVDNMLAKISPLGIESAEPFNNFNKDKSINMNVKRSLSDISIDQVDKIMFVEDGSMALRYSPECGRIRVDPLTGLFTEDTEMMRAPRECYVVYIYTKKGGNPIKEPKGTRSTSFQGYGNVRQFSSPNYSSVQLPDEKDFRRTLYWNPNIRTDKEGKVSVNFYNNSNCKEFDINIESL</sequence>
<dbReference type="STRING" id="1346286.SAMN05444362_102255"/>
<keyword evidence="1" id="KW-0732">Signal</keyword>
<evidence type="ECO:0000313" key="2">
    <source>
        <dbReference type="EMBL" id="SHE82051.1"/>
    </source>
</evidence>
<gene>
    <name evidence="2" type="ORF">SAMN05444362_102255</name>
</gene>
<evidence type="ECO:0000313" key="3">
    <source>
        <dbReference type="Proteomes" id="UP000184480"/>
    </source>
</evidence>
<evidence type="ECO:0008006" key="4">
    <source>
        <dbReference type="Google" id="ProtNLM"/>
    </source>
</evidence>
<dbReference type="EMBL" id="FQUC01000002">
    <property type="protein sequence ID" value="SHE82051.1"/>
    <property type="molecule type" value="Genomic_DNA"/>
</dbReference>
<dbReference type="Proteomes" id="UP000184480">
    <property type="component" value="Unassembled WGS sequence"/>
</dbReference>
<dbReference type="OrthoDB" id="679547at2"/>
<accession>A0A1M4WL68</accession>